<name>A0A126QKB0_9BACT</name>
<dbReference type="KEGG" id="dej:AWY79_02525"/>
<evidence type="ECO:0000313" key="2">
    <source>
        <dbReference type="EMBL" id="TDT86963.1"/>
    </source>
</evidence>
<organism evidence="2 4">
    <name type="scientific">Pseudodesulfovibrio indicus</name>
    <dbReference type="NCBI Taxonomy" id="1716143"/>
    <lineage>
        <taxon>Bacteria</taxon>
        <taxon>Pseudomonadati</taxon>
        <taxon>Thermodesulfobacteriota</taxon>
        <taxon>Desulfovibrionia</taxon>
        <taxon>Desulfovibrionales</taxon>
        <taxon>Desulfovibrionaceae</taxon>
    </lineage>
</organism>
<dbReference type="OrthoDB" id="288532at2"/>
<dbReference type="EMBL" id="CP014206">
    <property type="protein sequence ID" value="AMK10068.1"/>
    <property type="molecule type" value="Genomic_DNA"/>
</dbReference>
<dbReference type="Proteomes" id="UP000295506">
    <property type="component" value="Unassembled WGS sequence"/>
</dbReference>
<dbReference type="SUPFAM" id="SSF52540">
    <property type="entry name" value="P-loop containing nucleoside triphosphate hydrolases"/>
    <property type="match status" value="1"/>
</dbReference>
<gene>
    <name evidence="1" type="ORF">AWY79_02525</name>
    <name evidence="2" type="ORF">EDC59_11044</name>
</gene>
<sequence>MPVFIKDNMYVLYLHVPKTGGSTIVSFFKRNGFDIKYLDTGEPGTINKVTHCSPQHLHCADLARIFDFSKFSFIFTTVRNPMNRMKSEYLMRNRGRVKMGFDDWVDDTLKKYGENNYLFDNHIRPQSAYYLESAIIYRQEDRYDDVWAEDIAERIGFPLIARVQSSLVRKKIDNVTVDDVVPEPSTADRIREFYKEDFALFEYA</sequence>
<keyword evidence="3" id="KW-1185">Reference proteome</keyword>
<reference evidence="1 3" key="1">
    <citation type="journal article" date="2016" name="Front. Microbiol.">
        <title>Genome Sequence of the Piezophilic, Mesophilic Sulfate-Reducing Bacterium Desulfovibrio indicus J2T.</title>
        <authorList>
            <person name="Cao J."/>
            <person name="Maignien L."/>
            <person name="Shao Z."/>
            <person name="Alain K."/>
            <person name="Jebbar M."/>
        </authorList>
    </citation>
    <scope>NUCLEOTIDE SEQUENCE [LARGE SCALE GENOMIC DNA]</scope>
    <source>
        <strain evidence="1 3">J2</strain>
    </source>
</reference>
<dbReference type="GO" id="GO:0008146">
    <property type="term" value="F:sulfotransferase activity"/>
    <property type="evidence" value="ECO:0007669"/>
    <property type="project" value="InterPro"/>
</dbReference>
<proteinExistence type="predicted"/>
<reference evidence="2 4" key="2">
    <citation type="submission" date="2019-03" db="EMBL/GenBank/DDBJ databases">
        <title>Genomic Encyclopedia of Type Strains, Phase IV (KMG-IV): sequencing the most valuable type-strain genomes for metagenomic binning, comparative biology and taxonomic classification.</title>
        <authorList>
            <person name="Goeker M."/>
        </authorList>
    </citation>
    <scope>NUCLEOTIDE SEQUENCE [LARGE SCALE GENOMIC DNA]</scope>
    <source>
        <strain evidence="2 4">DSM 101483</strain>
    </source>
</reference>
<dbReference type="GO" id="GO:0016020">
    <property type="term" value="C:membrane"/>
    <property type="evidence" value="ECO:0007669"/>
    <property type="project" value="InterPro"/>
</dbReference>
<dbReference type="Pfam" id="PF03567">
    <property type="entry name" value="Sulfotransfer_2"/>
    <property type="match status" value="1"/>
</dbReference>
<dbReference type="EMBL" id="SOBK01000010">
    <property type="protein sequence ID" value="TDT86963.1"/>
    <property type="molecule type" value="Genomic_DNA"/>
</dbReference>
<protein>
    <submittedName>
        <fullName evidence="2">Sulfotransferase family protein</fullName>
    </submittedName>
</protein>
<accession>A0A126QKB0</accession>
<evidence type="ECO:0000313" key="4">
    <source>
        <dbReference type="Proteomes" id="UP000295506"/>
    </source>
</evidence>
<dbReference type="AlphaFoldDB" id="A0A126QKB0"/>
<dbReference type="RefSeq" id="WP_066799813.1">
    <property type="nucleotide sequence ID" value="NZ_CP014206.1"/>
</dbReference>
<dbReference type="Proteomes" id="UP000055611">
    <property type="component" value="Chromosome"/>
</dbReference>
<dbReference type="InterPro" id="IPR027417">
    <property type="entry name" value="P-loop_NTPase"/>
</dbReference>
<evidence type="ECO:0000313" key="1">
    <source>
        <dbReference type="EMBL" id="AMK10068.1"/>
    </source>
</evidence>
<dbReference type="InterPro" id="IPR005331">
    <property type="entry name" value="Sulfotransferase"/>
</dbReference>
<evidence type="ECO:0000313" key="3">
    <source>
        <dbReference type="Proteomes" id="UP000055611"/>
    </source>
</evidence>
<dbReference type="Gene3D" id="3.40.50.300">
    <property type="entry name" value="P-loop containing nucleotide triphosphate hydrolases"/>
    <property type="match status" value="1"/>
</dbReference>